<dbReference type="GO" id="GO:0005840">
    <property type="term" value="C:ribosome"/>
    <property type="evidence" value="ECO:0007669"/>
    <property type="project" value="UniProtKB-KW"/>
</dbReference>
<keyword evidence="3" id="KW-0687">Ribonucleoprotein</keyword>
<proteinExistence type="inferred from homology"/>
<dbReference type="Pfam" id="PF01655">
    <property type="entry name" value="Ribosomal_L32e"/>
    <property type="match status" value="1"/>
</dbReference>
<dbReference type="CDD" id="cd00513">
    <property type="entry name" value="Ribosomal_L32_L32e"/>
    <property type="match status" value="1"/>
</dbReference>
<keyword evidence="5" id="KW-1185">Reference proteome</keyword>
<comment type="similarity">
    <text evidence="1">Belongs to the eukaryotic ribosomal protein eL32 family.</text>
</comment>
<dbReference type="PANTHER" id="PTHR23413">
    <property type="entry name" value="60S RIBOSOMAL PROTEIN L32 AND DNA-DIRECTED RNA POLYMERASE II, SUBUNIT N"/>
    <property type="match status" value="1"/>
</dbReference>
<comment type="caution">
    <text evidence="4">The sequence shown here is derived from an EMBL/GenBank/DDBJ whole genome shotgun (WGS) entry which is preliminary data.</text>
</comment>
<dbReference type="InterPro" id="IPR018263">
    <property type="entry name" value="Ribosomal_eL32_CS"/>
</dbReference>
<keyword evidence="2 4" id="KW-0689">Ribosomal protein</keyword>
<dbReference type="EMBL" id="JAPMOS010000001">
    <property type="protein sequence ID" value="KAJ4462973.1"/>
    <property type="molecule type" value="Genomic_DNA"/>
</dbReference>
<accession>A0ABQ8UV44</accession>
<dbReference type="PANTHER" id="PTHR23413:SF1">
    <property type="entry name" value="RIBOSOMAL PROTEIN L32"/>
    <property type="match status" value="1"/>
</dbReference>
<evidence type="ECO:0000256" key="3">
    <source>
        <dbReference type="ARBA" id="ARBA00023274"/>
    </source>
</evidence>
<name>A0ABQ8UV44_9EUKA</name>
<dbReference type="SUPFAM" id="SSF52042">
    <property type="entry name" value="Ribosomal protein L32e"/>
    <property type="match status" value="1"/>
</dbReference>
<evidence type="ECO:0000256" key="1">
    <source>
        <dbReference type="ARBA" id="ARBA00008431"/>
    </source>
</evidence>
<organism evidence="4 5">
    <name type="scientific">Paratrimastix pyriformis</name>
    <dbReference type="NCBI Taxonomy" id="342808"/>
    <lineage>
        <taxon>Eukaryota</taxon>
        <taxon>Metamonada</taxon>
        <taxon>Preaxostyla</taxon>
        <taxon>Paratrimastigidae</taxon>
        <taxon>Paratrimastix</taxon>
    </lineage>
</organism>
<reference evidence="4" key="1">
    <citation type="journal article" date="2022" name="bioRxiv">
        <title>Genomics of Preaxostyla Flagellates Illuminates Evolutionary Transitions and the Path Towards Mitochondrial Loss.</title>
        <authorList>
            <person name="Novak L.V.F."/>
            <person name="Treitli S.C."/>
            <person name="Pyrih J."/>
            <person name="Halakuc P."/>
            <person name="Pipaliya S.V."/>
            <person name="Vacek V."/>
            <person name="Brzon O."/>
            <person name="Soukal P."/>
            <person name="Eme L."/>
            <person name="Dacks J.B."/>
            <person name="Karnkowska A."/>
            <person name="Elias M."/>
            <person name="Hampl V."/>
        </authorList>
    </citation>
    <scope>NUCLEOTIDE SEQUENCE</scope>
    <source>
        <strain evidence="4">RCP-MX</strain>
    </source>
</reference>
<dbReference type="PROSITE" id="PS00580">
    <property type="entry name" value="RIBOSOMAL_L32E"/>
    <property type="match status" value="1"/>
</dbReference>
<dbReference type="InterPro" id="IPR001515">
    <property type="entry name" value="Ribosomal_eL32"/>
</dbReference>
<dbReference type="InterPro" id="IPR036351">
    <property type="entry name" value="Ribosomal_eL32_sf"/>
</dbReference>
<dbReference type="SMART" id="SM01393">
    <property type="entry name" value="Ribosomal_L32e"/>
    <property type="match status" value="1"/>
</dbReference>
<evidence type="ECO:0000313" key="5">
    <source>
        <dbReference type="Proteomes" id="UP001141327"/>
    </source>
</evidence>
<gene>
    <name evidence="4" type="ORF">PAPYR_203</name>
</gene>
<evidence type="ECO:0000313" key="4">
    <source>
        <dbReference type="EMBL" id="KAJ4462973.1"/>
    </source>
</evidence>
<sequence>MVKIVKKKTNNFHRFQSDRFSKVKASWRKPHGIDNRVRRKYKGACLQPKIGYGSDVRTRFLLPNGQYKFRIFNLKDLEMLLMHNKKYCAEIASTVSALTRKAIKQRAAELNVHLTNGQARLRTLAKH</sequence>
<evidence type="ECO:0000256" key="2">
    <source>
        <dbReference type="ARBA" id="ARBA00022980"/>
    </source>
</evidence>
<protein>
    <submittedName>
        <fullName evidence="4">Ribosomal protein L32</fullName>
    </submittedName>
</protein>
<dbReference type="Proteomes" id="UP001141327">
    <property type="component" value="Unassembled WGS sequence"/>
</dbReference>